<dbReference type="EMBL" id="QMFB01000003">
    <property type="protein sequence ID" value="RAV21819.1"/>
    <property type="molecule type" value="Genomic_DNA"/>
</dbReference>
<evidence type="ECO:0000313" key="1">
    <source>
        <dbReference type="EMBL" id="RAV21819.1"/>
    </source>
</evidence>
<dbReference type="AlphaFoldDB" id="A0A329MPH5"/>
<dbReference type="OrthoDB" id="419816at2"/>
<dbReference type="Proteomes" id="UP000250369">
    <property type="component" value="Unassembled WGS sequence"/>
</dbReference>
<comment type="caution">
    <text evidence="1">The sequence shown here is derived from an EMBL/GenBank/DDBJ whole genome shotgun (WGS) entry which is preliminary data.</text>
</comment>
<reference evidence="1 2" key="1">
    <citation type="journal article" date="2009" name="Int. J. Syst. Evol. Microbiol.">
        <title>Paenibacillus contaminans sp. nov., isolated from a contaminated laboratory plate.</title>
        <authorList>
            <person name="Chou J.H."/>
            <person name="Lee J.H."/>
            <person name="Lin M.C."/>
            <person name="Chang P.S."/>
            <person name="Arun A.B."/>
            <person name="Young C.C."/>
            <person name="Chen W.M."/>
        </authorList>
    </citation>
    <scope>NUCLEOTIDE SEQUENCE [LARGE SCALE GENOMIC DNA]</scope>
    <source>
        <strain evidence="1 2">CKOBP-6</strain>
    </source>
</reference>
<organism evidence="1 2">
    <name type="scientific">Paenibacillus contaminans</name>
    <dbReference type="NCBI Taxonomy" id="450362"/>
    <lineage>
        <taxon>Bacteria</taxon>
        <taxon>Bacillati</taxon>
        <taxon>Bacillota</taxon>
        <taxon>Bacilli</taxon>
        <taxon>Bacillales</taxon>
        <taxon>Paenibacillaceae</taxon>
        <taxon>Paenibacillus</taxon>
    </lineage>
</organism>
<evidence type="ECO:0000313" key="2">
    <source>
        <dbReference type="Proteomes" id="UP000250369"/>
    </source>
</evidence>
<sequence length="213" mass="24999">MREKRGRNKSAEKTATNHDEAFKKLLQTFFKEFIFTSDDLKEETDTLTMVIPEHDILRFQFLTVELRSKHWRAFIGSDNPVAAALLVKMDYNKKERREVRIAYLRMLLRLQATLDNARMALIMSVADLYFKPSEGEEEAVMKLLREQYPEEGERLMELMPAWQRWGYEKGIEEGIEKGREEIIRKLLDKGFSPEDVAKTVDMPIVDVRKLANP</sequence>
<accession>A0A329MPH5</accession>
<name>A0A329MPH5_9BACL</name>
<protein>
    <recommendedName>
        <fullName evidence="3">Transposase (putative) YhgA-like domain-containing protein</fullName>
    </recommendedName>
</protein>
<evidence type="ECO:0008006" key="3">
    <source>
        <dbReference type="Google" id="ProtNLM"/>
    </source>
</evidence>
<dbReference type="RefSeq" id="WP_113030130.1">
    <property type="nucleotide sequence ID" value="NZ_QMFB01000003.1"/>
</dbReference>
<gene>
    <name evidence="1" type="ORF">DQG23_07105</name>
</gene>
<proteinExistence type="predicted"/>
<keyword evidence="2" id="KW-1185">Reference proteome</keyword>